<name>A0A6J6ECW7_9ZZZZ</name>
<protein>
    <submittedName>
        <fullName evidence="2">Unannotated protein</fullName>
    </submittedName>
</protein>
<evidence type="ECO:0000259" key="1">
    <source>
        <dbReference type="Pfam" id="PF08241"/>
    </source>
</evidence>
<sequence length="255" mass="28113">MKQTGERPLKDSTPSALLALHDAGYREVKQRLANGFVLDIGCGVGDESIRLAGPNRTVLGVDYDLETAHLAQHQGVGAVCGDGSILPFKTGSVDAVCSSHIIEHFVDPSGHVAEMARVVKDDGAVYVLTPNEPADFENPYHVHLFQPEQLRDMLGTYFADVVVHGLDGDETVRQDFAKRRRTGKRILALDFLKLRHRLPRSWFVALHSLGRRVVYPLLAKINGPSEVIGEDRFAVTSRIDADTLVLFAVARSPRR</sequence>
<gene>
    <name evidence="2" type="ORF">UFOPK1572_01365</name>
    <name evidence="3" type="ORF">UFOPK1704_00639</name>
    <name evidence="4" type="ORF">UFOPK2169_01323</name>
</gene>
<dbReference type="Pfam" id="PF08241">
    <property type="entry name" value="Methyltransf_11"/>
    <property type="match status" value="1"/>
</dbReference>
<feature type="domain" description="Methyltransferase type 11" evidence="1">
    <location>
        <begin position="38"/>
        <end position="126"/>
    </location>
</feature>
<dbReference type="GO" id="GO:0008757">
    <property type="term" value="F:S-adenosylmethionine-dependent methyltransferase activity"/>
    <property type="evidence" value="ECO:0007669"/>
    <property type="project" value="InterPro"/>
</dbReference>
<dbReference type="EMBL" id="CAEZWE010000061">
    <property type="protein sequence ID" value="CAB4659762.1"/>
    <property type="molecule type" value="Genomic_DNA"/>
</dbReference>
<organism evidence="2">
    <name type="scientific">freshwater metagenome</name>
    <dbReference type="NCBI Taxonomy" id="449393"/>
    <lineage>
        <taxon>unclassified sequences</taxon>
        <taxon>metagenomes</taxon>
        <taxon>ecological metagenomes</taxon>
    </lineage>
</organism>
<evidence type="ECO:0000313" key="3">
    <source>
        <dbReference type="EMBL" id="CAB4574615.1"/>
    </source>
</evidence>
<dbReference type="InterPro" id="IPR013216">
    <property type="entry name" value="Methyltransf_11"/>
</dbReference>
<dbReference type="PANTHER" id="PTHR43591">
    <property type="entry name" value="METHYLTRANSFERASE"/>
    <property type="match status" value="1"/>
</dbReference>
<dbReference type="SUPFAM" id="SSF53335">
    <property type="entry name" value="S-adenosyl-L-methionine-dependent methyltransferases"/>
    <property type="match status" value="1"/>
</dbReference>
<accession>A0A6J6ECW7</accession>
<dbReference type="CDD" id="cd02440">
    <property type="entry name" value="AdoMet_MTases"/>
    <property type="match status" value="1"/>
</dbReference>
<evidence type="ECO:0000313" key="4">
    <source>
        <dbReference type="EMBL" id="CAB4659762.1"/>
    </source>
</evidence>
<dbReference type="InterPro" id="IPR029063">
    <property type="entry name" value="SAM-dependent_MTases_sf"/>
</dbReference>
<evidence type="ECO:0000313" key="2">
    <source>
        <dbReference type="EMBL" id="CAB4571068.1"/>
    </source>
</evidence>
<dbReference type="EMBL" id="CAEZTQ010000111">
    <property type="protein sequence ID" value="CAB4574615.1"/>
    <property type="molecule type" value="Genomic_DNA"/>
</dbReference>
<reference evidence="2" key="1">
    <citation type="submission" date="2020-05" db="EMBL/GenBank/DDBJ databases">
        <authorList>
            <person name="Chiriac C."/>
            <person name="Salcher M."/>
            <person name="Ghai R."/>
            <person name="Kavagutti S V."/>
        </authorList>
    </citation>
    <scope>NUCLEOTIDE SEQUENCE</scope>
</reference>
<dbReference type="AlphaFoldDB" id="A0A6J6ECW7"/>
<proteinExistence type="predicted"/>
<dbReference type="Gene3D" id="3.40.50.150">
    <property type="entry name" value="Vaccinia Virus protein VP39"/>
    <property type="match status" value="1"/>
</dbReference>
<dbReference type="PANTHER" id="PTHR43591:SF24">
    <property type="entry name" value="2-METHOXY-6-POLYPRENYL-1,4-BENZOQUINOL METHYLASE, MITOCHONDRIAL"/>
    <property type="match status" value="1"/>
</dbReference>
<dbReference type="EMBL" id="CAEZTC010000212">
    <property type="protein sequence ID" value="CAB4571068.1"/>
    <property type="molecule type" value="Genomic_DNA"/>
</dbReference>